<gene>
    <name evidence="2" type="ORF">LYSCAS_26850</name>
</gene>
<accession>A0ABN6FW14</accession>
<dbReference type="EMBL" id="AP024545">
    <property type="protein sequence ID" value="BCT93661.1"/>
    <property type="molecule type" value="Genomic_DNA"/>
</dbReference>
<feature type="transmembrane region" description="Helical" evidence="1">
    <location>
        <begin position="104"/>
        <end position="121"/>
    </location>
</feature>
<keyword evidence="1" id="KW-1133">Transmembrane helix</keyword>
<dbReference type="Proteomes" id="UP000681317">
    <property type="component" value="Chromosome"/>
</dbReference>
<keyword evidence="1" id="KW-0472">Membrane</keyword>
<reference evidence="2 3" key="1">
    <citation type="submission" date="2021-03" db="EMBL/GenBank/DDBJ databases">
        <title>Complete Genome Sequences of Two Lysobacter Strains Isolated from Sea Water (Lysobacter caseinilyticus) and Soil (Lysobacter helvus) in South Korea.</title>
        <authorList>
            <person name="Watanabe Y."/>
            <person name="Arakawa K."/>
        </authorList>
    </citation>
    <scope>NUCLEOTIDE SEQUENCE [LARGE SCALE GENOMIC DNA]</scope>
    <source>
        <strain evidence="2 3">KVB24</strain>
    </source>
</reference>
<evidence type="ECO:0000313" key="2">
    <source>
        <dbReference type="EMBL" id="BCT93661.1"/>
    </source>
</evidence>
<protein>
    <submittedName>
        <fullName evidence="2">Uncharacterized protein</fullName>
    </submittedName>
</protein>
<feature type="transmembrane region" description="Helical" evidence="1">
    <location>
        <begin position="60"/>
        <end position="84"/>
    </location>
</feature>
<sequence>MRMTQLVRRVIYLVAGLVPACCGALVASAMRGPLLLGALAGACGLLLASMDVFPVRRATYWCIAILLSAGLAAMLPFSVSVGYGDLADLASGMRGSPTAALVRSWLLLGPPLCAAHFLWAAKPKSLRGST</sequence>
<keyword evidence="1" id="KW-0812">Transmembrane</keyword>
<proteinExistence type="predicted"/>
<organism evidence="2 3">
    <name type="scientific">Noviluteimonas caseinilytica</name>
    <dbReference type="NCBI Taxonomy" id="2675101"/>
    <lineage>
        <taxon>Bacteria</taxon>
        <taxon>Pseudomonadati</taxon>
        <taxon>Pseudomonadota</taxon>
        <taxon>Gammaproteobacteria</taxon>
        <taxon>Lysobacterales</taxon>
        <taxon>Lysobacteraceae</taxon>
        <taxon>Noviluteimonas</taxon>
    </lineage>
</organism>
<keyword evidence="3" id="KW-1185">Reference proteome</keyword>
<evidence type="ECO:0000256" key="1">
    <source>
        <dbReference type="SAM" id="Phobius"/>
    </source>
</evidence>
<feature type="transmembrane region" description="Helical" evidence="1">
    <location>
        <begin position="33"/>
        <end position="53"/>
    </location>
</feature>
<name>A0ABN6FW14_9GAMM</name>
<evidence type="ECO:0000313" key="3">
    <source>
        <dbReference type="Proteomes" id="UP000681317"/>
    </source>
</evidence>